<dbReference type="CDD" id="cd00102">
    <property type="entry name" value="IPT"/>
    <property type="match status" value="1"/>
</dbReference>
<proteinExistence type="predicted"/>
<feature type="chain" id="PRO_5006133180" description="IPT/TIG domain-containing protein" evidence="2">
    <location>
        <begin position="30"/>
        <end position="657"/>
    </location>
</feature>
<dbReference type="RefSeq" id="WP_075061851.1">
    <property type="nucleotide sequence ID" value="NZ_LGCL01000015.1"/>
</dbReference>
<dbReference type="PATRIC" id="fig|1134406.4.peg.365"/>
<organism evidence="4 5">
    <name type="scientific">Ornatilinea apprima</name>
    <dbReference type="NCBI Taxonomy" id="1134406"/>
    <lineage>
        <taxon>Bacteria</taxon>
        <taxon>Bacillati</taxon>
        <taxon>Chloroflexota</taxon>
        <taxon>Anaerolineae</taxon>
        <taxon>Anaerolineales</taxon>
        <taxon>Anaerolineaceae</taxon>
        <taxon>Ornatilinea</taxon>
    </lineage>
</organism>
<dbReference type="STRING" id="1134406.ADN00_04985"/>
<evidence type="ECO:0000313" key="5">
    <source>
        <dbReference type="Proteomes" id="UP000050417"/>
    </source>
</evidence>
<dbReference type="PANTHER" id="PTHR35902">
    <property type="entry name" value="S-LAYER DOMAIN-LIKE PROTEIN-RELATED"/>
    <property type="match status" value="1"/>
</dbReference>
<evidence type="ECO:0000313" key="4">
    <source>
        <dbReference type="EMBL" id="KPL79201.1"/>
    </source>
</evidence>
<dbReference type="InterPro" id="IPR002909">
    <property type="entry name" value="IPT_dom"/>
</dbReference>
<dbReference type="InterPro" id="IPR014756">
    <property type="entry name" value="Ig_E-set"/>
</dbReference>
<dbReference type="PANTHER" id="PTHR35902:SF3">
    <property type="entry name" value="NPCBM-ASSOCIATED, NEW3 DOMAIN OF ALPHA-GALACTOSIDASE"/>
    <property type="match status" value="1"/>
</dbReference>
<dbReference type="Gene3D" id="2.60.40.10">
    <property type="entry name" value="Immunoglobulins"/>
    <property type="match status" value="2"/>
</dbReference>
<evidence type="ECO:0000259" key="3">
    <source>
        <dbReference type="Pfam" id="PF01833"/>
    </source>
</evidence>
<sequence length="657" mass="68953">MKHSIFTNTIRVCSILFLLLGMINTSALAAQDAPPTPGPTPEPTAEPTLAPQPDPALDAVEPTSLPAATGGEITVRGADFESGFKVRLEGLGLLDTTFVNSSYLKAAIPPGSNPGTYPVIIVPNTGAAFGGNVSVTLTGSQSASEPSLMITQYEPDPDQPRPGDTFRIIFYVFNAGSAAARDTFISFGSGAFIPVGQTTHPLGEIAPGATTSIEIKFRVPSAAAGGVQSLPVSLNAKDASGKLYAWDHSVSVEVFQPTPTPPVDSTTTGARLVIVSSRSAPEVVQPGMKFELFLSIRNMGTRPAYNILLHPDSASGVMLSGGRNNLVINNIPAGQQVEISVPMVANSTVKAGTMAVQFTLEHGNPPETNTQAVGINFESNLSTQPRLILAGYESDPEVIRPGVPVTLTLLLTNVGGGDADGVTLTLGGKDGAGLKPFSPVNSSNVKFTPFIPAGETSEISFTLLPDGSAEARIYNLSVDLSYSDPFGTALTDTQVISLMVQKPPLLEIGFYEPLYPMPMGMPIRLPIQIINLASDRANLLNMEVTSDAMTIENGTTFVGRLESGGYFSMDAMGYADQPGMLEVTVTVKYLDGFNQTQAVTQTLQVEVMEAEPMPMEGEIGPDGMPITPEGEMPTEGPQGGLLNTLLRIVKGLLGLGS</sequence>
<protein>
    <recommendedName>
        <fullName evidence="3">IPT/TIG domain-containing protein</fullName>
    </recommendedName>
</protein>
<feature type="domain" description="IPT/TIG" evidence="3">
    <location>
        <begin position="55"/>
        <end position="133"/>
    </location>
</feature>
<dbReference type="InterPro" id="IPR013783">
    <property type="entry name" value="Ig-like_fold"/>
</dbReference>
<reference evidence="4 5" key="1">
    <citation type="submission" date="2015-07" db="EMBL/GenBank/DDBJ databases">
        <title>Genome sequence of Ornatilinea apprima DSM 23815.</title>
        <authorList>
            <person name="Hemp J."/>
            <person name="Ward L.M."/>
            <person name="Pace L.A."/>
            <person name="Fischer W.W."/>
        </authorList>
    </citation>
    <scope>NUCLEOTIDE SEQUENCE [LARGE SCALE GENOMIC DNA]</scope>
    <source>
        <strain evidence="4 5">P3M-1</strain>
    </source>
</reference>
<dbReference type="AlphaFoldDB" id="A0A0P6XQW7"/>
<dbReference type="Proteomes" id="UP000050417">
    <property type="component" value="Unassembled WGS sequence"/>
</dbReference>
<dbReference type="EMBL" id="LGCL01000015">
    <property type="protein sequence ID" value="KPL79201.1"/>
    <property type="molecule type" value="Genomic_DNA"/>
</dbReference>
<feature type="signal peptide" evidence="2">
    <location>
        <begin position="1"/>
        <end position="29"/>
    </location>
</feature>
<feature type="region of interest" description="Disordered" evidence="1">
    <location>
        <begin position="29"/>
        <end position="68"/>
    </location>
</feature>
<gene>
    <name evidence="4" type="ORF">ADN00_04985</name>
</gene>
<name>A0A0P6XQW7_9CHLR</name>
<evidence type="ECO:0000256" key="1">
    <source>
        <dbReference type="SAM" id="MobiDB-lite"/>
    </source>
</evidence>
<dbReference type="SUPFAM" id="SSF81296">
    <property type="entry name" value="E set domains"/>
    <property type="match status" value="1"/>
</dbReference>
<keyword evidence="2" id="KW-0732">Signal</keyword>
<accession>A0A0P6XQW7</accession>
<keyword evidence="5" id="KW-1185">Reference proteome</keyword>
<dbReference type="Pfam" id="PF01833">
    <property type="entry name" value="TIG"/>
    <property type="match status" value="1"/>
</dbReference>
<feature type="compositionally biased region" description="Pro residues" evidence="1">
    <location>
        <begin position="34"/>
        <end position="54"/>
    </location>
</feature>
<comment type="caution">
    <text evidence="4">The sequence shown here is derived from an EMBL/GenBank/DDBJ whole genome shotgun (WGS) entry which is preliminary data.</text>
</comment>
<evidence type="ECO:0000256" key="2">
    <source>
        <dbReference type="SAM" id="SignalP"/>
    </source>
</evidence>